<dbReference type="Gene3D" id="3.30.1050.10">
    <property type="entry name" value="SCP2 sterol-binding domain"/>
    <property type="match status" value="1"/>
</dbReference>
<feature type="binding site" evidence="4">
    <location>
        <begin position="122"/>
        <end position="123"/>
    </location>
    <ligand>
        <name>acetyl-CoA</name>
        <dbReference type="ChEBI" id="CHEBI:57288"/>
    </ligand>
</feature>
<evidence type="ECO:0000313" key="7">
    <source>
        <dbReference type="Proteomes" id="UP001589890"/>
    </source>
</evidence>
<evidence type="ECO:0000256" key="4">
    <source>
        <dbReference type="HAMAP-Rule" id="MF_01812"/>
    </source>
</evidence>
<reference evidence="6 7" key="1">
    <citation type="submission" date="2024-09" db="EMBL/GenBank/DDBJ databases">
        <authorList>
            <person name="Sun Q."/>
            <person name="Mori K."/>
        </authorList>
    </citation>
    <scope>NUCLEOTIDE SEQUENCE [LARGE SCALE GENOMIC DNA]</scope>
    <source>
        <strain evidence="6 7">CGMCC 1.15906</strain>
    </source>
</reference>
<name>A0ABV6QM90_9ACTN</name>
<organism evidence="6 7">
    <name type="scientific">Kribbella deserti</name>
    <dbReference type="NCBI Taxonomy" id="1926257"/>
    <lineage>
        <taxon>Bacteria</taxon>
        <taxon>Bacillati</taxon>
        <taxon>Actinomycetota</taxon>
        <taxon>Actinomycetes</taxon>
        <taxon>Propionibacteriales</taxon>
        <taxon>Kribbellaceae</taxon>
        <taxon>Kribbella</taxon>
    </lineage>
</organism>
<dbReference type="PANTHER" id="PTHR37817">
    <property type="entry name" value="N-ACETYLTRANSFERASE EIS"/>
    <property type="match status" value="1"/>
</dbReference>
<dbReference type="InterPro" id="IPR025559">
    <property type="entry name" value="Eis_dom"/>
</dbReference>
<dbReference type="InterPro" id="IPR022902">
    <property type="entry name" value="NAcTrfase_Eis"/>
</dbReference>
<dbReference type="RefSeq" id="WP_380048417.1">
    <property type="nucleotide sequence ID" value="NZ_JBHLTC010000018.1"/>
</dbReference>
<feature type="active site" description="Proton acceptor; via carboxylate" evidence="4">
    <location>
        <position position="413"/>
    </location>
</feature>
<feature type="binding site" evidence="4">
    <location>
        <begin position="97"/>
        <end position="102"/>
    </location>
    <ligand>
        <name>acetyl-CoA</name>
        <dbReference type="ChEBI" id="CHEBI:57288"/>
    </ligand>
</feature>
<dbReference type="EC" id="2.3.1.-" evidence="6"/>
<dbReference type="InterPro" id="IPR036527">
    <property type="entry name" value="SCP2_sterol-bd_dom_sf"/>
</dbReference>
<keyword evidence="3 4" id="KW-0012">Acyltransferase</keyword>
<evidence type="ECO:0000259" key="5">
    <source>
        <dbReference type="PROSITE" id="PS51186"/>
    </source>
</evidence>
<feature type="active site" description="Proton donor" evidence="4">
    <location>
        <position position="127"/>
    </location>
</feature>
<dbReference type="Pfam" id="PF13527">
    <property type="entry name" value="Acetyltransf_9"/>
    <property type="match status" value="1"/>
</dbReference>
<dbReference type="SUPFAM" id="SSF55729">
    <property type="entry name" value="Acyl-CoA N-acyltransferases (Nat)"/>
    <property type="match status" value="1"/>
</dbReference>
<sequence>MGRVTMLGMVNSEYEVRAAQAGEYDQFAGLFAAAMMFESSPGELDRELFEPERALVAVDGGQFVGTAKAMTRDLSVPGAVVPAAHVTAVGVRATHRRRGILSNLMSRQLREVPEALAVLWASEPGIYGRFGYGSAAWGVSYEADLRNIKPYPAPSDAGRLEELPAEDAAAQLAPMLQGLQGKRPGVSGRSELEWRRRLEDKPDHRGGKTARHILVHRDEAGALDGYALWRGKMNWAPGGPANEVSVEEFVALHPTAYHALWHHLLTLDLAGKLEYGHGALDEPLQQLVANPMALTRRLGESLWVRITDVGRAMAQRRYATNVDVVIDVTDDLIKANNGRYRLTGDTDQATCAPTEAAPDVSLSVRELSAAYLGGRPLSEFAATGGVTENTVGALNKLTTALYWPVAPVSIEIF</sequence>
<evidence type="ECO:0000256" key="1">
    <source>
        <dbReference type="ARBA" id="ARBA00009213"/>
    </source>
</evidence>
<keyword evidence="7" id="KW-1185">Reference proteome</keyword>
<dbReference type="Pfam" id="PF17668">
    <property type="entry name" value="Acetyltransf_17"/>
    <property type="match status" value="1"/>
</dbReference>
<comment type="caution">
    <text evidence="6">The sequence shown here is derived from an EMBL/GenBank/DDBJ whole genome shotgun (WGS) entry which is preliminary data.</text>
</comment>
<keyword evidence="2 4" id="KW-0808">Transferase</keyword>
<evidence type="ECO:0000256" key="2">
    <source>
        <dbReference type="ARBA" id="ARBA00022679"/>
    </source>
</evidence>
<dbReference type="InterPro" id="IPR000182">
    <property type="entry name" value="GNAT_dom"/>
</dbReference>
<proteinExistence type="inferred from homology"/>
<dbReference type="NCBIfam" id="NF002367">
    <property type="entry name" value="PRK01346.1-4"/>
    <property type="match status" value="1"/>
</dbReference>
<dbReference type="CDD" id="cd04301">
    <property type="entry name" value="NAT_SF"/>
    <property type="match status" value="1"/>
</dbReference>
<dbReference type="HAMAP" id="MF_01812">
    <property type="entry name" value="Eis"/>
    <property type="match status" value="1"/>
</dbReference>
<dbReference type="PROSITE" id="PS51186">
    <property type="entry name" value="GNAT"/>
    <property type="match status" value="1"/>
</dbReference>
<feature type="binding site" evidence="4">
    <location>
        <begin position="89"/>
        <end position="91"/>
    </location>
    <ligand>
        <name>acetyl-CoA</name>
        <dbReference type="ChEBI" id="CHEBI:57288"/>
    </ligand>
</feature>
<dbReference type="SUPFAM" id="SSF55718">
    <property type="entry name" value="SCP-like"/>
    <property type="match status" value="1"/>
</dbReference>
<dbReference type="Pfam" id="PF13530">
    <property type="entry name" value="SCP2_2"/>
    <property type="match status" value="1"/>
</dbReference>
<dbReference type="Proteomes" id="UP001589890">
    <property type="component" value="Unassembled WGS sequence"/>
</dbReference>
<dbReference type="Gene3D" id="3.40.630.30">
    <property type="match status" value="2"/>
</dbReference>
<comment type="subunit">
    <text evidence="4">Homohexamer; trimer of dimers.</text>
</comment>
<comment type="similarity">
    <text evidence="1 4">Belongs to the acetyltransferase Eis family.</text>
</comment>
<dbReference type="InterPro" id="IPR016181">
    <property type="entry name" value="Acyl_CoA_acyltransferase"/>
</dbReference>
<dbReference type="GO" id="GO:0016746">
    <property type="term" value="F:acyltransferase activity"/>
    <property type="evidence" value="ECO:0007669"/>
    <property type="project" value="UniProtKB-KW"/>
</dbReference>
<dbReference type="InterPro" id="IPR051554">
    <property type="entry name" value="Acetyltransferase_Eis"/>
</dbReference>
<protein>
    <submittedName>
        <fullName evidence="6">GNAT family N-acetyltransferase</fullName>
        <ecNumber evidence="6">2.3.1.-</ecNumber>
    </submittedName>
</protein>
<dbReference type="EMBL" id="JBHLTC010000018">
    <property type="protein sequence ID" value="MFC0625718.1"/>
    <property type="molecule type" value="Genomic_DNA"/>
</dbReference>
<dbReference type="InterPro" id="IPR041380">
    <property type="entry name" value="Acetyltransf_17"/>
</dbReference>
<accession>A0ABV6QM90</accession>
<evidence type="ECO:0000313" key="6">
    <source>
        <dbReference type="EMBL" id="MFC0625718.1"/>
    </source>
</evidence>
<evidence type="ECO:0000256" key="3">
    <source>
        <dbReference type="ARBA" id="ARBA00023315"/>
    </source>
</evidence>
<feature type="domain" description="N-acetyltransferase" evidence="5">
    <location>
        <begin position="14"/>
        <end position="152"/>
    </location>
</feature>
<gene>
    <name evidence="6" type="ORF">ACFFGN_16695</name>
</gene>
<dbReference type="PANTHER" id="PTHR37817:SF1">
    <property type="entry name" value="N-ACETYLTRANSFERASE EIS"/>
    <property type="match status" value="1"/>
</dbReference>